<reference evidence="1 2" key="1">
    <citation type="submission" date="2019-07" db="EMBL/GenBank/DDBJ databases">
        <title>Genome sequencing of 100 strains of the haloalkaliphilic chemolithoautotrophic sulfur-oxidizing bacterium Thioalkalivibrio.</title>
        <authorList>
            <person name="Muyzer G."/>
        </authorList>
    </citation>
    <scope>NUCLEOTIDE SEQUENCE [LARGE SCALE GENOMIC DNA]</scope>
    <source>
        <strain evidence="1 2">ASO4-4</strain>
    </source>
</reference>
<dbReference type="RefSeq" id="WP_144682777.1">
    <property type="nucleotide sequence ID" value="NZ_VLLC01000005.1"/>
</dbReference>
<dbReference type="Proteomes" id="UP000318307">
    <property type="component" value="Unassembled WGS sequence"/>
</dbReference>
<sequence>MDPRTMILEMQCTGLDLMWSVQESLQQQSEHMIRTWFALSGVPIGTRTRFHAGRWLEILNRSRDDARDSSRVFMDRVESRLIP</sequence>
<comment type="caution">
    <text evidence="1">The sequence shown here is derived from an EMBL/GenBank/DDBJ whole genome shotgun (WGS) entry which is preliminary data.</text>
</comment>
<evidence type="ECO:0000313" key="2">
    <source>
        <dbReference type="Proteomes" id="UP000318307"/>
    </source>
</evidence>
<protein>
    <submittedName>
        <fullName evidence="1">Uncharacterized protein</fullName>
    </submittedName>
</protein>
<name>A0A562RYY2_9BACT</name>
<organism evidence="1 2">
    <name type="scientific">Desulfobotulus alkaliphilus</name>
    <dbReference type="NCBI Taxonomy" id="622671"/>
    <lineage>
        <taxon>Bacteria</taxon>
        <taxon>Pseudomonadati</taxon>
        <taxon>Thermodesulfobacteriota</taxon>
        <taxon>Desulfobacteria</taxon>
        <taxon>Desulfobacterales</taxon>
        <taxon>Desulfobacteraceae</taxon>
        <taxon>Desulfobotulus</taxon>
    </lineage>
</organism>
<keyword evidence="2" id="KW-1185">Reference proteome</keyword>
<dbReference type="AlphaFoldDB" id="A0A562RYY2"/>
<gene>
    <name evidence="1" type="ORF">LZ24_00908</name>
</gene>
<evidence type="ECO:0000313" key="1">
    <source>
        <dbReference type="EMBL" id="TWI74305.1"/>
    </source>
</evidence>
<proteinExistence type="predicted"/>
<accession>A0A562RYY2</accession>
<dbReference type="EMBL" id="VLLC01000005">
    <property type="protein sequence ID" value="TWI74305.1"/>
    <property type="molecule type" value="Genomic_DNA"/>
</dbReference>